<sequence length="181" mass="20486">KETRATTTGRRLLRSHRRVRACPSRWPCCCPGPCCLTSSMIFYCRTGERREATFYSLYVFFTKVRLRAAAIALSQLVLSFSGYDSNSCEQPYSVAWQLALLSRGPGRLSCASAWPVLLMHFYPIDKPYAGGAQRPAVWRSSTAQRINISQKGPLIGDRQDSVPYSRPARIICREQIPNFQK</sequence>
<name>A0A1I8FET6_9PLAT</name>
<protein>
    <submittedName>
        <fullName evidence="2">Secreted protein</fullName>
    </submittedName>
</protein>
<keyword evidence="1" id="KW-1185">Reference proteome</keyword>
<accession>A0A1I8FET6</accession>
<dbReference type="Proteomes" id="UP000095280">
    <property type="component" value="Unplaced"/>
</dbReference>
<proteinExistence type="predicted"/>
<reference evidence="2" key="1">
    <citation type="submission" date="2016-11" db="UniProtKB">
        <authorList>
            <consortium name="WormBaseParasite"/>
        </authorList>
    </citation>
    <scope>IDENTIFICATION</scope>
</reference>
<dbReference type="AlphaFoldDB" id="A0A1I8FET6"/>
<evidence type="ECO:0000313" key="1">
    <source>
        <dbReference type="Proteomes" id="UP000095280"/>
    </source>
</evidence>
<evidence type="ECO:0000313" key="2">
    <source>
        <dbReference type="WBParaSite" id="maker-unitig_31970-snap-gene-0.3-mRNA-1"/>
    </source>
</evidence>
<dbReference type="WBParaSite" id="maker-unitig_31970-snap-gene-0.3-mRNA-1">
    <property type="protein sequence ID" value="maker-unitig_31970-snap-gene-0.3-mRNA-1"/>
    <property type="gene ID" value="maker-unitig_31970-snap-gene-0.3"/>
</dbReference>
<dbReference type="Pfam" id="PF13347">
    <property type="entry name" value="MFS_2"/>
    <property type="match status" value="1"/>
</dbReference>
<organism evidence="1 2">
    <name type="scientific">Macrostomum lignano</name>
    <dbReference type="NCBI Taxonomy" id="282301"/>
    <lineage>
        <taxon>Eukaryota</taxon>
        <taxon>Metazoa</taxon>
        <taxon>Spiralia</taxon>
        <taxon>Lophotrochozoa</taxon>
        <taxon>Platyhelminthes</taxon>
        <taxon>Rhabditophora</taxon>
        <taxon>Macrostomorpha</taxon>
        <taxon>Macrostomida</taxon>
        <taxon>Macrostomidae</taxon>
        <taxon>Macrostomum</taxon>
    </lineage>
</organism>